<dbReference type="EMBL" id="CP158262">
    <property type="protein sequence ID" value="XDJ69326.1"/>
    <property type="molecule type" value="Genomic_DNA"/>
</dbReference>
<dbReference type="SUPFAM" id="SSF88723">
    <property type="entry name" value="PIN domain-like"/>
    <property type="match status" value="1"/>
</dbReference>
<dbReference type="InterPro" id="IPR029060">
    <property type="entry name" value="PIN-like_dom_sf"/>
</dbReference>
<gene>
    <name evidence="3" type="ORF">ABRY94_00570</name>
    <name evidence="1" type="ORF">ABRY99_01100</name>
    <name evidence="2" type="ORF">ABRZ04_13540</name>
    <name evidence="4" type="ORF">ABRZ07_05835</name>
</gene>
<dbReference type="EMBL" id="CP158267">
    <property type="protein sequence ID" value="XDJ81023.1"/>
    <property type="molecule type" value="Genomic_DNA"/>
</dbReference>
<dbReference type="RefSeq" id="WP_368639795.1">
    <property type="nucleotide sequence ID" value="NZ_CP158252.1"/>
</dbReference>
<sequence>MTASVLLDTSFLISLVDGSRPNHRVAVRYYRLLLGQQIPMYFSAIVAAEFGVKQPITDLPLRNFRPIPFSVPHGQVAGALWGDLNPHESGVSRRVARDDVKLIAQACHEKIPYILTEDRSTLLKYCDRLKVLERCRIHAIALADGFDACAFNEGGQQGLDLAVDTGG</sequence>
<accession>A0AB39FTY8</accession>
<organism evidence="4">
    <name type="scientific">Castellaniella ginsengisoli</name>
    <dbReference type="NCBI Taxonomy" id="546114"/>
    <lineage>
        <taxon>Bacteria</taxon>
        <taxon>Pseudomonadati</taxon>
        <taxon>Pseudomonadota</taxon>
        <taxon>Betaproteobacteria</taxon>
        <taxon>Burkholderiales</taxon>
        <taxon>Alcaligenaceae</taxon>
        <taxon>Castellaniella</taxon>
    </lineage>
</organism>
<evidence type="ECO:0000313" key="2">
    <source>
        <dbReference type="EMBL" id="XDJ47299.1"/>
    </source>
</evidence>
<dbReference type="EMBL" id="CP158252">
    <property type="protein sequence ID" value="XDJ42199.1"/>
    <property type="molecule type" value="Genomic_DNA"/>
</dbReference>
<dbReference type="EMBL" id="CP158254">
    <property type="protein sequence ID" value="XDJ47299.1"/>
    <property type="molecule type" value="Genomic_DNA"/>
</dbReference>
<reference evidence="4" key="1">
    <citation type="submission" date="2024-05" db="EMBL/GenBank/DDBJ databases">
        <authorList>
            <person name="Luo Y.-C."/>
            <person name="Nicholds J."/>
            <person name="Mortimer T."/>
            <person name="Maboni G."/>
        </authorList>
    </citation>
    <scope>NUCLEOTIDE SEQUENCE</scope>
    <source>
        <strain evidence="4">141555</strain>
        <strain evidence="3">144863</strain>
        <strain evidence="2">151836</strain>
        <strain evidence="1">153920</strain>
    </source>
</reference>
<dbReference type="AlphaFoldDB" id="A0AB39FTY8"/>
<evidence type="ECO:0000313" key="4">
    <source>
        <dbReference type="EMBL" id="XDJ81023.1"/>
    </source>
</evidence>
<proteinExistence type="predicted"/>
<evidence type="ECO:0000313" key="1">
    <source>
        <dbReference type="EMBL" id="XDJ42199.1"/>
    </source>
</evidence>
<name>A0AB39FTY8_9BURK</name>
<evidence type="ECO:0000313" key="3">
    <source>
        <dbReference type="EMBL" id="XDJ69326.1"/>
    </source>
</evidence>
<protein>
    <submittedName>
        <fullName evidence="4">PIN domain-containing protein</fullName>
    </submittedName>
</protein>